<gene>
    <name evidence="7" type="ORF">KP509_38G038700</name>
</gene>
<evidence type="ECO:0000256" key="6">
    <source>
        <dbReference type="SAM" id="Phobius"/>
    </source>
</evidence>
<comment type="subcellular location">
    <subcellularLocation>
        <location evidence="1">Membrane</location>
        <topology evidence="1">Multi-pass membrane protein</topology>
    </subcellularLocation>
</comment>
<dbReference type="Proteomes" id="UP000825935">
    <property type="component" value="Chromosome 38"/>
</dbReference>
<evidence type="ECO:0000256" key="5">
    <source>
        <dbReference type="ARBA" id="ARBA00023136"/>
    </source>
</evidence>
<keyword evidence="3 6" id="KW-0812">Transmembrane</keyword>
<comment type="similarity">
    <text evidence="2">Belongs to the nucleobase:cation symporter-2 (NCS2) (TC 2.A.40) family.</text>
</comment>
<sequence>MTNQNKLDDHSHLQPRDQLTDVDFCIASPPPWSQAIILGFQHYFVVLGTSVLIPTLLVPAMGGGNDEKVRVFQTLLFCAGINTLLQSLFGTRLPAVVGGSYAFLVPILSIIYSDKLQAIDDEHIRFLHTIRAIQGAQIGSSTIQIILGFSGLWGIMLRFISPLSAAPVIALVGLGLYELGFPGVAKCVEIGIPQLIVLIILSQYLKNKGGKLHIFERYCVLLAVPVIWAYAHLLTVGGAYHHTPTLTQLHCRTDRSGLIHSAPWLRIPYPLQWGSPTFDSSHVFGMMSAVLVSMVESTGGYYAVARFASATPPPPFVLSRGMGWQGIAQLVDGLLGTLTGSTVSIENAGLLGLTRVSSRRVVQIASGFMIFFSLFGKFGAIFASIPQPIVAALFCILFSKIVACGFSFLQFVNVNDGRSMFILGFSVFMGISVPQYFREYAIIAGQGPVRSHSHWFNDFIFVIFTSAATVAFILAMVFDNTLHRKEAKKNSGRHFWKNFRAWKNDPRNDEFYSLPYNLNKFFPPM</sequence>
<protein>
    <submittedName>
        <fullName evidence="7">Uncharacterized protein</fullName>
    </submittedName>
</protein>
<dbReference type="GO" id="GO:0016020">
    <property type="term" value="C:membrane"/>
    <property type="evidence" value="ECO:0007669"/>
    <property type="project" value="UniProtKB-SubCell"/>
</dbReference>
<feature type="transmembrane region" description="Helical" evidence="6">
    <location>
        <begin position="155"/>
        <end position="177"/>
    </location>
</feature>
<dbReference type="EMBL" id="CM035443">
    <property type="protein sequence ID" value="KAH7278381.1"/>
    <property type="molecule type" value="Genomic_DNA"/>
</dbReference>
<organism evidence="7 8">
    <name type="scientific">Ceratopteris richardii</name>
    <name type="common">Triangle waterfern</name>
    <dbReference type="NCBI Taxonomy" id="49495"/>
    <lineage>
        <taxon>Eukaryota</taxon>
        <taxon>Viridiplantae</taxon>
        <taxon>Streptophyta</taxon>
        <taxon>Embryophyta</taxon>
        <taxon>Tracheophyta</taxon>
        <taxon>Polypodiopsida</taxon>
        <taxon>Polypodiidae</taxon>
        <taxon>Polypodiales</taxon>
        <taxon>Pteridineae</taxon>
        <taxon>Pteridaceae</taxon>
        <taxon>Parkerioideae</taxon>
        <taxon>Ceratopteris</taxon>
    </lineage>
</organism>
<dbReference type="Pfam" id="PF00860">
    <property type="entry name" value="Xan_ur_permease"/>
    <property type="match status" value="1"/>
</dbReference>
<feature type="transmembrane region" description="Helical" evidence="6">
    <location>
        <begin position="459"/>
        <end position="478"/>
    </location>
</feature>
<feature type="transmembrane region" description="Helical" evidence="6">
    <location>
        <begin position="40"/>
        <end position="59"/>
    </location>
</feature>
<proteinExistence type="inferred from homology"/>
<keyword evidence="4 6" id="KW-1133">Transmembrane helix</keyword>
<evidence type="ECO:0000256" key="3">
    <source>
        <dbReference type="ARBA" id="ARBA00022692"/>
    </source>
</evidence>
<feature type="transmembrane region" description="Helical" evidence="6">
    <location>
        <begin position="283"/>
        <end position="304"/>
    </location>
</feature>
<dbReference type="PANTHER" id="PTHR11119">
    <property type="entry name" value="XANTHINE-URACIL / VITAMIN C PERMEASE FAMILY MEMBER"/>
    <property type="match status" value="1"/>
</dbReference>
<comment type="caution">
    <text evidence="7">The sequence shown here is derived from an EMBL/GenBank/DDBJ whole genome shotgun (WGS) entry which is preliminary data.</text>
</comment>
<dbReference type="InterPro" id="IPR006043">
    <property type="entry name" value="NCS2"/>
</dbReference>
<keyword evidence="5 6" id="KW-0472">Membrane</keyword>
<dbReference type="AlphaFoldDB" id="A0A8T2Q4T3"/>
<reference evidence="7" key="1">
    <citation type="submission" date="2021-08" db="EMBL/GenBank/DDBJ databases">
        <title>WGS assembly of Ceratopteris richardii.</title>
        <authorList>
            <person name="Marchant D.B."/>
            <person name="Chen G."/>
            <person name="Jenkins J."/>
            <person name="Shu S."/>
            <person name="Leebens-Mack J."/>
            <person name="Grimwood J."/>
            <person name="Schmutz J."/>
            <person name="Soltis P."/>
            <person name="Soltis D."/>
            <person name="Chen Z.-H."/>
        </authorList>
    </citation>
    <scope>NUCLEOTIDE SEQUENCE</scope>
    <source>
        <strain evidence="7">Whitten #5841</strain>
        <tissue evidence="7">Leaf</tissue>
    </source>
</reference>
<dbReference type="OMA" id="GLGFDWN"/>
<dbReference type="OrthoDB" id="1641903at2759"/>
<feature type="transmembrane region" description="Helical" evidence="6">
    <location>
        <begin position="95"/>
        <end position="113"/>
    </location>
</feature>
<evidence type="ECO:0000256" key="4">
    <source>
        <dbReference type="ARBA" id="ARBA00022989"/>
    </source>
</evidence>
<dbReference type="GO" id="GO:0022857">
    <property type="term" value="F:transmembrane transporter activity"/>
    <property type="evidence" value="ECO:0007669"/>
    <property type="project" value="InterPro"/>
</dbReference>
<evidence type="ECO:0000256" key="1">
    <source>
        <dbReference type="ARBA" id="ARBA00004141"/>
    </source>
</evidence>
<keyword evidence="8" id="KW-1185">Reference proteome</keyword>
<evidence type="ECO:0000313" key="7">
    <source>
        <dbReference type="EMBL" id="KAH7278381.1"/>
    </source>
</evidence>
<feature type="transmembrane region" description="Helical" evidence="6">
    <location>
        <begin position="389"/>
        <end position="412"/>
    </location>
</feature>
<feature type="transmembrane region" description="Helical" evidence="6">
    <location>
        <begin position="419"/>
        <end position="437"/>
    </location>
</feature>
<name>A0A8T2Q4T3_CERRI</name>
<evidence type="ECO:0000256" key="2">
    <source>
        <dbReference type="ARBA" id="ARBA00008821"/>
    </source>
</evidence>
<accession>A0A8T2Q4T3</accession>
<evidence type="ECO:0000313" key="8">
    <source>
        <dbReference type="Proteomes" id="UP000825935"/>
    </source>
</evidence>
<feature type="transmembrane region" description="Helical" evidence="6">
    <location>
        <begin position="217"/>
        <end position="240"/>
    </location>
</feature>
<dbReference type="NCBIfam" id="NF037981">
    <property type="entry name" value="NCS2_1"/>
    <property type="match status" value="1"/>
</dbReference>
<feature type="transmembrane region" description="Helical" evidence="6">
    <location>
        <begin position="361"/>
        <end position="383"/>
    </location>
</feature>